<keyword evidence="2" id="KW-0808">Transferase</keyword>
<reference evidence="2" key="1">
    <citation type="submission" date="2019-03" db="EMBL/GenBank/DDBJ databases">
        <authorList>
            <person name="Hao L."/>
        </authorList>
    </citation>
    <scope>NUCLEOTIDE SEQUENCE</scope>
</reference>
<dbReference type="AlphaFoldDB" id="A0A485M4P7"/>
<dbReference type="SMART" id="SM00387">
    <property type="entry name" value="HATPase_c"/>
    <property type="match status" value="1"/>
</dbReference>
<dbReference type="InterPro" id="IPR003594">
    <property type="entry name" value="HATPase_dom"/>
</dbReference>
<proteinExistence type="predicted"/>
<dbReference type="InterPro" id="IPR004358">
    <property type="entry name" value="Sig_transdc_His_kin-like_C"/>
</dbReference>
<protein>
    <submittedName>
        <fullName evidence="2">Wide host range VirA protein</fullName>
        <ecNumber evidence="2">2.7.13.3</ecNumber>
    </submittedName>
</protein>
<dbReference type="PRINTS" id="PR00344">
    <property type="entry name" value="BCTRLSENSOR"/>
</dbReference>
<gene>
    <name evidence="2" type="ORF">SCFA_230021</name>
</gene>
<dbReference type="EC" id="2.7.13.3" evidence="2"/>
<dbReference type="GO" id="GO:0004673">
    <property type="term" value="F:protein histidine kinase activity"/>
    <property type="evidence" value="ECO:0007669"/>
    <property type="project" value="UniProtKB-EC"/>
</dbReference>
<feature type="domain" description="Histidine kinase" evidence="1">
    <location>
        <begin position="1"/>
        <end position="189"/>
    </location>
</feature>
<dbReference type="PROSITE" id="PS50109">
    <property type="entry name" value="HIS_KIN"/>
    <property type="match status" value="1"/>
</dbReference>
<dbReference type="InterPro" id="IPR005467">
    <property type="entry name" value="His_kinase_dom"/>
</dbReference>
<accession>A0A485M4P7</accession>
<evidence type="ECO:0000313" key="2">
    <source>
        <dbReference type="EMBL" id="VFU13992.1"/>
    </source>
</evidence>
<organism evidence="2">
    <name type="scientific">anaerobic digester metagenome</name>
    <dbReference type="NCBI Taxonomy" id="1263854"/>
    <lineage>
        <taxon>unclassified sequences</taxon>
        <taxon>metagenomes</taxon>
        <taxon>ecological metagenomes</taxon>
    </lineage>
</organism>
<dbReference type="PANTHER" id="PTHR43065">
    <property type="entry name" value="SENSOR HISTIDINE KINASE"/>
    <property type="match status" value="1"/>
</dbReference>
<dbReference type="Pfam" id="PF02518">
    <property type="entry name" value="HATPase_c"/>
    <property type="match status" value="1"/>
</dbReference>
<evidence type="ECO:0000259" key="1">
    <source>
        <dbReference type="PROSITE" id="PS50109"/>
    </source>
</evidence>
<sequence>MQAAKMGTDLAKQIVTFSRKEPQEKRPVAIEPVVREAVDFLKSALPSTIDIRQKFTSGGACVLADPTRIKQVMVNLGTNAGYAMKEKGGELDVRLIREDLGEEEAQKVSVDLSAGPYVRIIVRDTGAGMDEQTRQRIFEPFFTTKEHGEGTGMGLAVVHGIVREYGGAVTVWSKPGKGSTFSVWLPVLQEDRKKQGCEPAGR</sequence>
<dbReference type="Gene3D" id="3.30.565.10">
    <property type="entry name" value="Histidine kinase-like ATPase, C-terminal domain"/>
    <property type="match status" value="1"/>
</dbReference>
<dbReference type="InterPro" id="IPR036890">
    <property type="entry name" value="HATPase_C_sf"/>
</dbReference>
<dbReference type="SUPFAM" id="SSF55874">
    <property type="entry name" value="ATPase domain of HSP90 chaperone/DNA topoisomerase II/histidine kinase"/>
    <property type="match status" value="1"/>
</dbReference>
<dbReference type="EMBL" id="CAADRM010000085">
    <property type="protein sequence ID" value="VFU13992.1"/>
    <property type="molecule type" value="Genomic_DNA"/>
</dbReference>
<name>A0A485M4P7_9ZZZZ</name>
<dbReference type="PANTHER" id="PTHR43065:SF42">
    <property type="entry name" value="TWO-COMPONENT SENSOR PPRA"/>
    <property type="match status" value="1"/>
</dbReference>